<accession>A0A920CCM1</accession>
<dbReference type="EMBL" id="BORQ01000003">
    <property type="protein sequence ID" value="GIO31767.1"/>
    <property type="molecule type" value="Genomic_DNA"/>
</dbReference>
<protein>
    <recommendedName>
        <fullName evidence="2">HTH HARE-type domain-containing protein</fullName>
    </recommendedName>
</protein>
<keyword evidence="1" id="KW-0804">Transcription</keyword>
<organism evidence="3 4">
    <name type="scientific">Paenibacillus albilobatus</name>
    <dbReference type="NCBI Taxonomy" id="2716884"/>
    <lineage>
        <taxon>Bacteria</taxon>
        <taxon>Bacillati</taxon>
        <taxon>Bacillota</taxon>
        <taxon>Bacilli</taxon>
        <taxon>Bacillales</taxon>
        <taxon>Paenibacillaceae</taxon>
        <taxon>Paenibacillus</taxon>
    </lineage>
</organism>
<name>A0A920CCM1_9BACL</name>
<gene>
    <name evidence="3" type="ORF">J2TS6_29080</name>
</gene>
<evidence type="ECO:0000313" key="3">
    <source>
        <dbReference type="EMBL" id="GIO31767.1"/>
    </source>
</evidence>
<keyword evidence="4" id="KW-1185">Reference proteome</keyword>
<dbReference type="PROSITE" id="PS51913">
    <property type="entry name" value="HTH_HARE"/>
    <property type="match status" value="1"/>
</dbReference>
<reference evidence="3" key="1">
    <citation type="submission" date="2021-03" db="EMBL/GenBank/DDBJ databases">
        <title>Antimicrobial resistance genes in bacteria isolated from Japanese honey, and their potential for conferring macrolide and lincosamide resistance in the American foulbrood pathogen Paenibacillus larvae.</title>
        <authorList>
            <person name="Okamoto M."/>
            <person name="Kumagai M."/>
            <person name="Kanamori H."/>
            <person name="Takamatsu D."/>
        </authorList>
    </citation>
    <scope>NUCLEOTIDE SEQUENCE</scope>
    <source>
        <strain evidence="3">J2TS6</strain>
    </source>
</reference>
<feature type="domain" description="HTH HARE-type" evidence="2">
    <location>
        <begin position="2"/>
        <end position="79"/>
    </location>
</feature>
<dbReference type="GO" id="GO:0006355">
    <property type="term" value="P:regulation of DNA-templated transcription"/>
    <property type="evidence" value="ECO:0007669"/>
    <property type="project" value="InterPro"/>
</dbReference>
<dbReference type="Proteomes" id="UP000679779">
    <property type="component" value="Unassembled WGS sequence"/>
</dbReference>
<evidence type="ECO:0000259" key="2">
    <source>
        <dbReference type="PROSITE" id="PS51913"/>
    </source>
</evidence>
<sequence length="155" mass="17361">MLTVQQAAETLLKEFNQPLSSKELAKLIIDRNLVSSSAKEPELSFAQTLERNIRMNSGNNPRLEFVQTSSGRKITLPSIQTRITNTNDSSVTEEITIRLPKSIINKINIINQINNNSTTCSIEDTIIFLLKKGILTSAPEILNQLKHELEDSLDL</sequence>
<dbReference type="AlphaFoldDB" id="A0A920CCM1"/>
<comment type="caution">
    <text evidence="3">The sequence shown here is derived from an EMBL/GenBank/DDBJ whole genome shotgun (WGS) entry which is preliminary data.</text>
</comment>
<dbReference type="RefSeq" id="WP_160042664.1">
    <property type="nucleotide sequence ID" value="NZ_BORQ01000003.1"/>
</dbReference>
<evidence type="ECO:0000256" key="1">
    <source>
        <dbReference type="ARBA" id="ARBA00023163"/>
    </source>
</evidence>
<evidence type="ECO:0000313" key="4">
    <source>
        <dbReference type="Proteomes" id="UP000679779"/>
    </source>
</evidence>
<proteinExistence type="predicted"/>
<dbReference type="InterPro" id="IPR007759">
    <property type="entry name" value="Asxl_HARE-HTH"/>
</dbReference>
<dbReference type="Pfam" id="PF05066">
    <property type="entry name" value="HARE-HTH"/>
    <property type="match status" value="1"/>
</dbReference>